<dbReference type="RefSeq" id="WP_145648758.1">
    <property type="nucleotide sequence ID" value="NZ_VLLB01000003.1"/>
</dbReference>
<reference evidence="1 2" key="1">
    <citation type="journal article" date="2015" name="Stand. Genomic Sci.">
        <title>Genomic Encyclopedia of Bacterial and Archaeal Type Strains, Phase III: the genomes of soil and plant-associated and newly described type strains.</title>
        <authorList>
            <person name="Whitman W.B."/>
            <person name="Woyke T."/>
            <person name="Klenk H.P."/>
            <person name="Zhou Y."/>
            <person name="Lilburn T.G."/>
            <person name="Beck B.J."/>
            <person name="De Vos P."/>
            <person name="Vandamme P."/>
            <person name="Eisen J.A."/>
            <person name="Garrity G."/>
            <person name="Hugenholtz P."/>
            <person name="Kyrpides N.C."/>
        </authorList>
    </citation>
    <scope>NUCLEOTIDE SEQUENCE [LARGE SCALE GENOMIC DNA]</scope>
    <source>
        <strain evidence="1 2">CGMCC 1.10822</strain>
    </source>
</reference>
<dbReference type="NCBIfam" id="TIGR03831">
    <property type="entry name" value="YgiT_finger"/>
    <property type="match status" value="1"/>
</dbReference>
<protein>
    <submittedName>
        <fullName evidence="1">HTH-type transcriptional regulator/antitoxin MqsA</fullName>
    </submittedName>
</protein>
<dbReference type="Gene3D" id="3.10.20.860">
    <property type="match status" value="1"/>
</dbReference>
<keyword evidence="2" id="KW-1185">Reference proteome</keyword>
<dbReference type="Gene3D" id="1.10.260.40">
    <property type="entry name" value="lambda repressor-like DNA-binding domains"/>
    <property type="match status" value="1"/>
</dbReference>
<name>A0A562RAJ1_9BURK</name>
<dbReference type="InterPro" id="IPR032758">
    <property type="entry name" value="MqsA/HigA-2"/>
</dbReference>
<dbReference type="InterPro" id="IPR022453">
    <property type="entry name" value="Znf_MqsA-type"/>
</dbReference>
<dbReference type="InterPro" id="IPR010982">
    <property type="entry name" value="Lambda_DNA-bd_dom_sf"/>
</dbReference>
<gene>
    <name evidence="1" type="ORF">IP91_01902</name>
</gene>
<dbReference type="OrthoDB" id="7349669at2"/>
<dbReference type="Proteomes" id="UP000318431">
    <property type="component" value="Unassembled WGS sequence"/>
</dbReference>
<dbReference type="NCBIfam" id="TIGR03830">
    <property type="entry name" value="CxxCG_CxxCG_HTH"/>
    <property type="match status" value="1"/>
</dbReference>
<evidence type="ECO:0000313" key="2">
    <source>
        <dbReference type="Proteomes" id="UP000318431"/>
    </source>
</evidence>
<dbReference type="Pfam" id="PF15731">
    <property type="entry name" value="MqsA_antitoxin"/>
    <property type="match status" value="1"/>
</dbReference>
<dbReference type="GO" id="GO:0003677">
    <property type="term" value="F:DNA binding"/>
    <property type="evidence" value="ECO:0007669"/>
    <property type="project" value="InterPro"/>
</dbReference>
<dbReference type="InterPro" id="IPR022452">
    <property type="entry name" value="MqsA"/>
</dbReference>
<accession>A0A562RAJ1</accession>
<sequence>MDNCPGCGAMAPVHDTHGVSYTYKGQHTTIPGVAAYHCASCGDVRLDPAAVHRYDELVARFHRKVDAALVDPAYLRAVRKKLRLDHDEADEVFGTDHFERYEAGKAQPHPSTVALVKLLDRHPELLAEVRGV</sequence>
<proteinExistence type="predicted"/>
<comment type="caution">
    <text evidence="1">The sequence shown here is derived from an EMBL/GenBank/DDBJ whole genome shotgun (WGS) entry which is preliminary data.</text>
</comment>
<dbReference type="AlphaFoldDB" id="A0A562RAJ1"/>
<dbReference type="EMBL" id="VLLB01000003">
    <property type="protein sequence ID" value="TWI66091.1"/>
    <property type="molecule type" value="Genomic_DNA"/>
</dbReference>
<organism evidence="1 2">
    <name type="scientific">Pseudoduganella lurida</name>
    <dbReference type="NCBI Taxonomy" id="1036180"/>
    <lineage>
        <taxon>Bacteria</taxon>
        <taxon>Pseudomonadati</taxon>
        <taxon>Pseudomonadota</taxon>
        <taxon>Betaproteobacteria</taxon>
        <taxon>Burkholderiales</taxon>
        <taxon>Oxalobacteraceae</taxon>
        <taxon>Telluria group</taxon>
        <taxon>Pseudoduganella</taxon>
    </lineage>
</organism>
<evidence type="ECO:0000313" key="1">
    <source>
        <dbReference type="EMBL" id="TWI66091.1"/>
    </source>
</evidence>